<dbReference type="InterPro" id="IPR005103">
    <property type="entry name" value="AA9_LPMO"/>
</dbReference>
<keyword evidence="5 16" id="KW-0732">Signal</keyword>
<name>A0A8H4C5I2_COLGL</name>
<dbReference type="GO" id="GO:0030245">
    <property type="term" value="P:cellulose catabolic process"/>
    <property type="evidence" value="ECO:0007669"/>
    <property type="project" value="UniProtKB-KW"/>
</dbReference>
<keyword evidence="11" id="KW-0119">Carbohydrate metabolism</keyword>
<dbReference type="GO" id="GO:0046872">
    <property type="term" value="F:metal ion binding"/>
    <property type="evidence" value="ECO:0007669"/>
    <property type="project" value="UniProtKB-KW"/>
</dbReference>
<evidence type="ECO:0000313" key="18">
    <source>
        <dbReference type="EMBL" id="KAF3797786.1"/>
    </source>
</evidence>
<dbReference type="Gene3D" id="2.70.50.70">
    <property type="match status" value="2"/>
</dbReference>
<comment type="subcellular location">
    <subcellularLocation>
        <location evidence="2">Secreted</location>
    </subcellularLocation>
</comment>
<dbReference type="GO" id="GO:0004497">
    <property type="term" value="F:monooxygenase activity"/>
    <property type="evidence" value="ECO:0007669"/>
    <property type="project" value="UniProtKB-KW"/>
</dbReference>
<protein>
    <recommendedName>
        <fullName evidence="15">lytic cellulose monooxygenase (C4-dehydrogenating)</fullName>
        <ecNumber evidence="15">1.14.99.56</ecNumber>
    </recommendedName>
</protein>
<evidence type="ECO:0000256" key="10">
    <source>
        <dbReference type="ARBA" id="ARBA00023157"/>
    </source>
</evidence>
<dbReference type="Pfam" id="PF03443">
    <property type="entry name" value="AA9"/>
    <property type="match status" value="2"/>
</dbReference>
<dbReference type="RefSeq" id="XP_045256950.1">
    <property type="nucleotide sequence ID" value="XM_045411767.1"/>
</dbReference>
<dbReference type="AlphaFoldDB" id="A0A8H4C5I2"/>
<keyword evidence="6" id="KW-0136">Cellulose degradation</keyword>
<comment type="caution">
    <text evidence="18">The sequence shown here is derived from an EMBL/GenBank/DDBJ whole genome shotgun (WGS) entry which is preliminary data.</text>
</comment>
<feature type="chain" id="PRO_5034818493" description="lytic cellulose monooxygenase (C4-dehydrogenating)" evidence="16">
    <location>
        <begin position="20"/>
        <end position="487"/>
    </location>
</feature>
<proteinExistence type="inferred from homology"/>
<dbReference type="GO" id="GO:0005576">
    <property type="term" value="C:extracellular region"/>
    <property type="evidence" value="ECO:0007669"/>
    <property type="project" value="UniProtKB-SubCell"/>
</dbReference>
<dbReference type="EMBL" id="WVTB01000108">
    <property type="protein sequence ID" value="KAF3797786.1"/>
    <property type="molecule type" value="Genomic_DNA"/>
</dbReference>
<dbReference type="GeneID" id="69019000"/>
<evidence type="ECO:0000256" key="2">
    <source>
        <dbReference type="ARBA" id="ARBA00004613"/>
    </source>
</evidence>
<comment type="similarity">
    <text evidence="13">Belongs to the polysaccharide monooxygenase AA9 family.</text>
</comment>
<evidence type="ECO:0000256" key="11">
    <source>
        <dbReference type="ARBA" id="ARBA00023277"/>
    </source>
</evidence>
<evidence type="ECO:0000256" key="3">
    <source>
        <dbReference type="ARBA" id="ARBA00022525"/>
    </source>
</evidence>
<organism evidence="18 19">
    <name type="scientific">Colletotrichum gloeosporioides</name>
    <name type="common">Anthracnose fungus</name>
    <name type="synonym">Glomerella cingulata</name>
    <dbReference type="NCBI Taxonomy" id="474922"/>
    <lineage>
        <taxon>Eukaryota</taxon>
        <taxon>Fungi</taxon>
        <taxon>Dikarya</taxon>
        <taxon>Ascomycota</taxon>
        <taxon>Pezizomycotina</taxon>
        <taxon>Sordariomycetes</taxon>
        <taxon>Hypocreomycetidae</taxon>
        <taxon>Glomerellales</taxon>
        <taxon>Glomerellaceae</taxon>
        <taxon>Colletotrichum</taxon>
        <taxon>Colletotrichum gloeosporioides species complex</taxon>
    </lineage>
</organism>
<feature type="domain" description="Auxiliary Activity family 9 catalytic" evidence="17">
    <location>
        <begin position="20"/>
        <end position="212"/>
    </location>
</feature>
<evidence type="ECO:0000256" key="7">
    <source>
        <dbReference type="ARBA" id="ARBA00023002"/>
    </source>
</evidence>
<evidence type="ECO:0000256" key="13">
    <source>
        <dbReference type="ARBA" id="ARBA00044502"/>
    </source>
</evidence>
<keyword evidence="7" id="KW-0560">Oxidoreductase</keyword>
<dbReference type="PANTHER" id="PTHR33353">
    <property type="entry name" value="PUTATIVE (AFU_ORTHOLOGUE AFUA_1G12560)-RELATED"/>
    <property type="match status" value="1"/>
</dbReference>
<keyword evidence="9" id="KW-0503">Monooxygenase</keyword>
<evidence type="ECO:0000256" key="5">
    <source>
        <dbReference type="ARBA" id="ARBA00022729"/>
    </source>
</evidence>
<evidence type="ECO:0000256" key="4">
    <source>
        <dbReference type="ARBA" id="ARBA00022723"/>
    </source>
</evidence>
<comment type="catalytic activity">
    <reaction evidence="14">
        <text>[(1-&gt;4)-beta-D-glucosyl]n+m + reduced acceptor + O2 = 4-dehydro-beta-D-glucosyl-[(1-&gt;4)-beta-D-glucosyl]n-1 + [(1-&gt;4)-beta-D-glucosyl]m + acceptor + H2O.</text>
        <dbReference type="EC" id="1.14.99.56"/>
    </reaction>
</comment>
<comment type="cofactor">
    <cofactor evidence="1">
        <name>Cu(2+)</name>
        <dbReference type="ChEBI" id="CHEBI:29036"/>
    </cofactor>
</comment>
<evidence type="ECO:0000256" key="14">
    <source>
        <dbReference type="ARBA" id="ARBA00045077"/>
    </source>
</evidence>
<keyword evidence="10" id="KW-1015">Disulfide bond</keyword>
<sequence>MKVFAIAAALSVAVSEVSGHYIFQQLGVGSSKFGVFEHIRKNTNYNSPVTDLASTDLRCNVGGASGAQTTVTSVKPGGSFSFTLDTAVYHQGPISLFLSKAPSHVQDYDGSGKWAKFKDFGPTFSNGQATWPMYQTYEAKIPTCLPNGEYLLRIQSLAIHNPWPAGIPQFYISCAQINVTGSSASAFSPTLSIPGAFKETDPGYTANIYNGFTSYEVPGGSVVSTETVSILILMLIIRSGIANFHGIVKPLLIRSNMKSLTPILGALATLCSLTSAHYRFTSLVVGGTNTGEYVNVRRNTNHNSPITDVSSKDIVCNAGGLSSGSATKIATVAAGSTVGFAMDQSIYHDGPVIVWLSPAGSSNVTTYDGSGPWAKIWELGAETGNGQIKFPASNQAAFNFQIPSCTPPGEYLLRIEQIGLHSASAKGGAQFYISCAQIKVTGSGSGQFSPTVRFPGVYTGNEPGILINIYYPVPTSYTIPGGPVAKC</sequence>
<evidence type="ECO:0000256" key="1">
    <source>
        <dbReference type="ARBA" id="ARBA00001973"/>
    </source>
</evidence>
<evidence type="ECO:0000256" key="6">
    <source>
        <dbReference type="ARBA" id="ARBA00023001"/>
    </source>
</evidence>
<gene>
    <name evidence="18" type="ORF">GCG54_00011877</name>
</gene>
<keyword evidence="12" id="KW-0624">Polysaccharide degradation</keyword>
<evidence type="ECO:0000256" key="15">
    <source>
        <dbReference type="ARBA" id="ARBA00047174"/>
    </source>
</evidence>
<dbReference type="Proteomes" id="UP000613401">
    <property type="component" value="Unassembled WGS sequence"/>
</dbReference>
<keyword evidence="4" id="KW-0479">Metal-binding</keyword>
<evidence type="ECO:0000256" key="16">
    <source>
        <dbReference type="SAM" id="SignalP"/>
    </source>
</evidence>
<keyword evidence="8" id="KW-0186">Copper</keyword>
<dbReference type="EC" id="1.14.99.56" evidence="15"/>
<keyword evidence="19" id="KW-1185">Reference proteome</keyword>
<evidence type="ECO:0000256" key="9">
    <source>
        <dbReference type="ARBA" id="ARBA00023033"/>
    </source>
</evidence>
<keyword evidence="3" id="KW-0964">Secreted</keyword>
<evidence type="ECO:0000259" key="17">
    <source>
        <dbReference type="Pfam" id="PF03443"/>
    </source>
</evidence>
<dbReference type="CDD" id="cd21175">
    <property type="entry name" value="LPMO_AA9"/>
    <property type="match status" value="2"/>
</dbReference>
<feature type="domain" description="Auxiliary Activity family 9 catalytic" evidence="17">
    <location>
        <begin position="277"/>
        <end position="477"/>
    </location>
</feature>
<evidence type="ECO:0000256" key="12">
    <source>
        <dbReference type="ARBA" id="ARBA00023326"/>
    </source>
</evidence>
<feature type="signal peptide" evidence="16">
    <location>
        <begin position="1"/>
        <end position="19"/>
    </location>
</feature>
<reference evidence="18" key="1">
    <citation type="journal article" date="2020" name="Phytopathology">
        <title>Genome sequence and comparative analysis of Colletotrichum gloeosporioides isolated from Liriodendron leaves.</title>
        <authorList>
            <person name="Fu F.F."/>
            <person name="Hao Z."/>
            <person name="Wang P."/>
            <person name="Lu Y."/>
            <person name="Xue L.J."/>
            <person name="Wei G."/>
            <person name="Tian Y."/>
            <person name="Baishi H."/>
            <person name="Xu H."/>
            <person name="Shi J."/>
            <person name="Cheng T."/>
            <person name="Wang G."/>
            <person name="Yi Y."/>
            <person name="Chen J."/>
        </authorList>
    </citation>
    <scope>NUCLEOTIDE SEQUENCE</scope>
    <source>
        <strain evidence="18">Lc1</strain>
    </source>
</reference>
<evidence type="ECO:0000313" key="19">
    <source>
        <dbReference type="Proteomes" id="UP000613401"/>
    </source>
</evidence>
<accession>A0A8H4C5I2</accession>
<dbReference type="PANTHER" id="PTHR33353:SF10">
    <property type="entry name" value="ENDO-BETA-1,4-GLUCANASE D"/>
    <property type="match status" value="1"/>
</dbReference>
<evidence type="ECO:0000256" key="8">
    <source>
        <dbReference type="ARBA" id="ARBA00023008"/>
    </source>
</evidence>
<reference evidence="18" key="2">
    <citation type="submission" date="2020-03" db="EMBL/GenBank/DDBJ databases">
        <authorList>
            <person name="Fu F.-F."/>
            <person name="Chen J."/>
        </authorList>
    </citation>
    <scope>NUCLEOTIDE SEQUENCE</scope>
    <source>
        <strain evidence="18">Lc1</strain>
    </source>
</reference>
<dbReference type="InterPro" id="IPR049892">
    <property type="entry name" value="AA9"/>
</dbReference>